<feature type="compositionally biased region" description="Basic and acidic residues" evidence="2">
    <location>
        <begin position="395"/>
        <end position="413"/>
    </location>
</feature>
<evidence type="ECO:0000256" key="1">
    <source>
        <dbReference type="SAM" id="Coils"/>
    </source>
</evidence>
<protein>
    <submittedName>
        <fullName evidence="3">Uncharacterized protein</fullName>
    </submittedName>
</protein>
<feature type="compositionally biased region" description="Basic and acidic residues" evidence="2">
    <location>
        <begin position="654"/>
        <end position="663"/>
    </location>
</feature>
<feature type="region of interest" description="Disordered" evidence="2">
    <location>
        <begin position="395"/>
        <end position="449"/>
    </location>
</feature>
<feature type="coiled-coil region" evidence="1">
    <location>
        <begin position="819"/>
        <end position="850"/>
    </location>
</feature>
<feature type="compositionally biased region" description="Basic and acidic residues" evidence="2">
    <location>
        <begin position="477"/>
        <end position="491"/>
    </location>
</feature>
<dbReference type="Proteomes" id="UP001307889">
    <property type="component" value="Chromosome 15"/>
</dbReference>
<feature type="compositionally biased region" description="Basic and acidic residues" evidence="2">
    <location>
        <begin position="429"/>
        <end position="447"/>
    </location>
</feature>
<proteinExistence type="predicted"/>
<feature type="compositionally biased region" description="Basic and acidic residues" evidence="2">
    <location>
        <begin position="685"/>
        <end position="696"/>
    </location>
</feature>
<feature type="region of interest" description="Disordered" evidence="2">
    <location>
        <begin position="778"/>
        <end position="798"/>
    </location>
</feature>
<sequence>MNTIECTTLAGSLMKTRGNFWILNQVTRRPKALVRLKHDPCEPAHISWQWLAKSSPDVQKCHQLTLKKKVCPKKRFLPRLRRGFIHKDILACEPEKKPLSWSEYFSFLLPDEITQKPPMATCRKLLEHRRRKCLAPEDYQRCVTGECWPLPTEWYGQGVMHISQLALTSPPRKAVEKIQHCPPPAHMLAKCSKVKLPECPTPKCSDESPRRMPYLQFRGADTDGSPPTLSVKCLVKHNPDLLPHPQNLDKSVKISCRNYGEFKAVDCPKQMFNRYMNVDFNTKNLLPIPTTSTEYTPLREVKKGVCERQTLLRPPSIRNFSTGRPLMLKDFPEFIKPANTNHLQPGSSAFRSEKLIERAGMDVDLLHKPLNERSSDGHRLYWFTEEELNKHELEAQRAEETTQEKQKRLDAQKSKLQVLVDKQNSEGAKNSDGKPVRAKGPNEEPGRRKLFGGMVDLEEVPYQRSGFHFSATQLARKSNDRTKGSKSSKNDDKICSGCPGIHGEEAEAAKVKTRCNVLKGGIRGRCKVERPPEPNGRPNRLTMKCKPQRDSPCMRPRSEPVLVGAPSRFFHADTIGRSRSLEQNGRMSYSNNPNDMLDRCCEQLEQLEKQIETLKSDLKTNRNNKQGKKAESKKAEDMLKLCCDQQEALKKQIEDLKKAKGENGQKSSRKSQEHNGDGGGANKSRSGDDPCSKDGAEQGNCKQIREKLQKKKFCLQHMEKENEKLKKELESMNNQNSQCEEQTKELKITEEKLKTLIQANEKLVAELKDMKQKIAKAGVNKCRKETTSQPPPKKMADMDPQMKQAFENCVKKCSEKVFKDRIKKDLQKEKKKCQDMLKQKKKNLEGSEDKVGKIINAACDKLHNMANKAKTKKNNKKC</sequence>
<keyword evidence="4" id="KW-1185">Reference proteome</keyword>
<reference evidence="3 4" key="1">
    <citation type="submission" date="2023-09" db="EMBL/GenBank/DDBJ databases">
        <title>Nesidiocoris tenuis whole genome shotgun sequence.</title>
        <authorList>
            <person name="Shibata T."/>
            <person name="Shimoda M."/>
            <person name="Kobayashi T."/>
            <person name="Uehara T."/>
        </authorList>
    </citation>
    <scope>NUCLEOTIDE SEQUENCE [LARGE SCALE GENOMIC DNA]</scope>
    <source>
        <strain evidence="3 4">Japan</strain>
    </source>
</reference>
<organism evidence="3 4">
    <name type="scientific">Nesidiocoris tenuis</name>
    <dbReference type="NCBI Taxonomy" id="355587"/>
    <lineage>
        <taxon>Eukaryota</taxon>
        <taxon>Metazoa</taxon>
        <taxon>Ecdysozoa</taxon>
        <taxon>Arthropoda</taxon>
        <taxon>Hexapoda</taxon>
        <taxon>Insecta</taxon>
        <taxon>Pterygota</taxon>
        <taxon>Neoptera</taxon>
        <taxon>Paraneoptera</taxon>
        <taxon>Hemiptera</taxon>
        <taxon>Heteroptera</taxon>
        <taxon>Panheteroptera</taxon>
        <taxon>Cimicomorpha</taxon>
        <taxon>Miridae</taxon>
        <taxon>Dicyphina</taxon>
        <taxon>Nesidiocoris</taxon>
    </lineage>
</organism>
<accession>A0ABN7BHR9</accession>
<feature type="region of interest" description="Disordered" evidence="2">
    <location>
        <begin position="471"/>
        <end position="491"/>
    </location>
</feature>
<feature type="region of interest" description="Disordered" evidence="2">
    <location>
        <begin position="528"/>
        <end position="560"/>
    </location>
</feature>
<gene>
    <name evidence="3" type="ORF">NTJ_15749</name>
</gene>
<dbReference type="EMBL" id="AP028923">
    <property type="protein sequence ID" value="BET02931.1"/>
    <property type="molecule type" value="Genomic_DNA"/>
</dbReference>
<feature type="region of interest" description="Disordered" evidence="2">
    <location>
        <begin position="654"/>
        <end position="702"/>
    </location>
</feature>
<evidence type="ECO:0000313" key="3">
    <source>
        <dbReference type="EMBL" id="BET02931.1"/>
    </source>
</evidence>
<name>A0ABN7BHR9_9HEMI</name>
<keyword evidence="1" id="KW-0175">Coiled coil</keyword>
<evidence type="ECO:0000313" key="4">
    <source>
        <dbReference type="Proteomes" id="UP001307889"/>
    </source>
</evidence>
<evidence type="ECO:0000256" key="2">
    <source>
        <dbReference type="SAM" id="MobiDB-lite"/>
    </source>
</evidence>